<dbReference type="InterPro" id="IPR001360">
    <property type="entry name" value="Glyco_hydro_1"/>
</dbReference>
<dbReference type="InterPro" id="IPR017853">
    <property type="entry name" value="GH"/>
</dbReference>
<dbReference type="GO" id="GO:0016052">
    <property type="term" value="P:carbohydrate catabolic process"/>
    <property type="evidence" value="ECO:0007669"/>
    <property type="project" value="TreeGrafter"/>
</dbReference>
<name>A0A2V2F4Z1_9FIRM</name>
<accession>A0A2V2F4Z1</accession>
<evidence type="ECO:0000256" key="1">
    <source>
        <dbReference type="ARBA" id="ARBA00010838"/>
    </source>
</evidence>
<dbReference type="Gene3D" id="3.20.20.80">
    <property type="entry name" value="Glycosidases"/>
    <property type="match status" value="1"/>
</dbReference>
<evidence type="ECO:0000256" key="2">
    <source>
        <dbReference type="ARBA" id="ARBA00022801"/>
    </source>
</evidence>
<dbReference type="AlphaFoldDB" id="A0A2V2F4Z1"/>
<dbReference type="PRINTS" id="PR00131">
    <property type="entry name" value="GLHYDRLASE1"/>
</dbReference>
<keyword evidence="3" id="KW-0326">Glycosidase</keyword>
<dbReference type="SUPFAM" id="SSF51445">
    <property type="entry name" value="(Trans)glycosidases"/>
    <property type="match status" value="1"/>
</dbReference>
<dbReference type="Proteomes" id="UP000247612">
    <property type="component" value="Unassembled WGS sequence"/>
</dbReference>
<dbReference type="FunFam" id="3.20.20.80:FF:000004">
    <property type="entry name" value="Beta-glucosidase 6-phospho-beta-glucosidase"/>
    <property type="match status" value="1"/>
</dbReference>
<dbReference type="InterPro" id="IPR033132">
    <property type="entry name" value="GH_1_N_CS"/>
</dbReference>
<dbReference type="GO" id="GO:0005829">
    <property type="term" value="C:cytosol"/>
    <property type="evidence" value="ECO:0007669"/>
    <property type="project" value="TreeGrafter"/>
</dbReference>
<protein>
    <submittedName>
        <fullName evidence="6">6-phospho-beta-glucosidase</fullName>
    </submittedName>
    <submittedName>
        <fullName evidence="5">Glycoside hydrolase family 1 protein</fullName>
    </submittedName>
</protein>
<dbReference type="PANTHER" id="PTHR10353:SF296">
    <property type="entry name" value="6-PHOSPHO-BETA-GLUCOSIDASE"/>
    <property type="match status" value="1"/>
</dbReference>
<dbReference type="PANTHER" id="PTHR10353">
    <property type="entry name" value="GLYCOSYL HYDROLASE"/>
    <property type="match status" value="1"/>
</dbReference>
<dbReference type="PROSITE" id="PS00653">
    <property type="entry name" value="GLYCOSYL_HYDROL_F1_2"/>
    <property type="match status" value="1"/>
</dbReference>
<dbReference type="Pfam" id="PF00232">
    <property type="entry name" value="Glyco_hydro_1"/>
    <property type="match status" value="1"/>
</dbReference>
<keyword evidence="7" id="KW-1185">Reference proteome</keyword>
<dbReference type="EMBL" id="QJKH01000001">
    <property type="protein sequence ID" value="PXX81763.1"/>
    <property type="molecule type" value="Genomic_DNA"/>
</dbReference>
<sequence>MKENKKFPQGFFWGGATAANQCEGAWNVDGKGVSISDVMTSGTHKDPRRITPVIDEDKYYYPSHEAIDFYHHYKEDIALCAEMGFNIFRMSINWTRIFPNGDESQPNEKGLEFYDRVFAELKKYNIEPLVTIYHNENPFALTGKCNGWASRECIDYYLNFCEVLFKRYKDVVKYWIPFNEINCLTTKLGNWNHAGILNEGTEFFTAQVDDPNTRFLSLHHQFVASAKAVMLGKSINPEFQFGTMICHITVYPLTCNPDDVILTQQEDLMRNCFSGDVQVKGIYPYYIKRYFEKNDIHFEITDEDLSIIKQGTVDFYSFSYYMSNCISSDASSAKVSGNVMGGAKNPYLKATEWDWQIDPKGLRYTLNHVYDRYGVPIMVTENGLGARDTFEDGKIHDDYRIQYIKEHIIQMKEAINDGVDLIGYTPWASIDLVSVSTGEMEKRYGFIYVDKDNQGNGTLKRYKKDSFYWYKKCIESNGEDLD</sequence>
<proteinExistence type="inferred from homology"/>
<dbReference type="RefSeq" id="WP_022936681.1">
    <property type="nucleotide sequence ID" value="NZ_BAABZA010000001.1"/>
</dbReference>
<dbReference type="STRING" id="1034346.GCA_000313565_00379"/>
<organism evidence="6 7">
    <name type="scientific">Dielma fastidiosa</name>
    <dbReference type="NCBI Taxonomy" id="1034346"/>
    <lineage>
        <taxon>Bacteria</taxon>
        <taxon>Bacillati</taxon>
        <taxon>Bacillota</taxon>
        <taxon>Erysipelotrichia</taxon>
        <taxon>Erysipelotrichales</taxon>
        <taxon>Erysipelotrichaceae</taxon>
        <taxon>Dielma</taxon>
    </lineage>
</organism>
<dbReference type="Proteomes" id="UP001276902">
    <property type="component" value="Unassembled WGS sequence"/>
</dbReference>
<dbReference type="OrthoDB" id="1637462at2"/>
<dbReference type="EMBL" id="JALDAW010000011">
    <property type="protein sequence ID" value="MDY5167272.1"/>
    <property type="molecule type" value="Genomic_DNA"/>
</dbReference>
<evidence type="ECO:0000313" key="6">
    <source>
        <dbReference type="EMBL" id="PXX81763.1"/>
    </source>
</evidence>
<gene>
    <name evidence="6" type="ORF">DES51_101385</name>
    <name evidence="5" type="ORF">MQE39_03960</name>
</gene>
<reference evidence="6 7" key="1">
    <citation type="submission" date="2018-05" db="EMBL/GenBank/DDBJ databases">
        <title>Genomic Encyclopedia of Type Strains, Phase IV (KMG-IV): sequencing the most valuable type-strain genomes for metagenomic binning, comparative biology and taxonomic classification.</title>
        <authorList>
            <person name="Goeker M."/>
        </authorList>
    </citation>
    <scope>NUCLEOTIDE SEQUENCE [LARGE SCALE GENOMIC DNA]</scope>
    <source>
        <strain evidence="6 7">JC118</strain>
    </source>
</reference>
<evidence type="ECO:0000313" key="7">
    <source>
        <dbReference type="Proteomes" id="UP000247612"/>
    </source>
</evidence>
<dbReference type="GO" id="GO:0008422">
    <property type="term" value="F:beta-glucosidase activity"/>
    <property type="evidence" value="ECO:0007669"/>
    <property type="project" value="TreeGrafter"/>
</dbReference>
<keyword evidence="2 5" id="KW-0378">Hydrolase</keyword>
<reference evidence="5" key="2">
    <citation type="submission" date="2022-03" db="EMBL/GenBank/DDBJ databases">
        <title>First case of bacteraemia caused by Dielma fastidiosa in a patient hospitalised with diverticulitis.</title>
        <authorList>
            <person name="Forman-Ankjaer B."/>
            <person name="Hvid-Jensen F."/>
            <person name="Kobel C.M."/>
            <person name="Greve T."/>
        </authorList>
    </citation>
    <scope>NUCLEOTIDE SEQUENCE</scope>
    <source>
        <strain evidence="5">AUH_DF_2021</strain>
    </source>
</reference>
<evidence type="ECO:0000256" key="4">
    <source>
        <dbReference type="RuleBase" id="RU003690"/>
    </source>
</evidence>
<evidence type="ECO:0000256" key="3">
    <source>
        <dbReference type="ARBA" id="ARBA00023295"/>
    </source>
</evidence>
<comment type="caution">
    <text evidence="6">The sequence shown here is derived from an EMBL/GenBank/DDBJ whole genome shotgun (WGS) entry which is preliminary data.</text>
</comment>
<evidence type="ECO:0000313" key="5">
    <source>
        <dbReference type="EMBL" id="MDY5167272.1"/>
    </source>
</evidence>
<comment type="similarity">
    <text evidence="1 4">Belongs to the glycosyl hydrolase 1 family.</text>
</comment>